<dbReference type="HOGENOM" id="CLU_1420789_0_0_9"/>
<dbReference type="STRING" id="679936.Sulac_1117"/>
<gene>
    <name evidence="3" type="ordered locus">Sulac_1117</name>
</gene>
<dbReference type="InterPro" id="IPR057666">
    <property type="entry name" value="DrpA_SLOG"/>
</dbReference>
<dbReference type="Gene3D" id="3.40.50.450">
    <property type="match status" value="1"/>
</dbReference>
<proteinExistence type="inferred from homology"/>
<dbReference type="Pfam" id="PF02481">
    <property type="entry name" value="DNA_processg_A"/>
    <property type="match status" value="1"/>
</dbReference>
<name>G8TU26_SULAD</name>
<dbReference type="EMBL" id="CP003179">
    <property type="protein sequence ID" value="AEW04617.1"/>
    <property type="molecule type" value="Genomic_DNA"/>
</dbReference>
<evidence type="ECO:0000313" key="3">
    <source>
        <dbReference type="EMBL" id="AEW04617.1"/>
    </source>
</evidence>
<reference evidence="3 4" key="2">
    <citation type="journal article" date="2012" name="Stand. Genomic Sci.">
        <title>Complete genome sequence of the moderately thermophilic mineral-sulfide-oxidizing firmicute Sulfobacillus acidophilus type strain (NAL(T)).</title>
        <authorList>
            <person name="Anderson I."/>
            <person name="Chertkov O."/>
            <person name="Chen A."/>
            <person name="Saunders E."/>
            <person name="Lapidus A."/>
            <person name="Nolan M."/>
            <person name="Lucas S."/>
            <person name="Hammon N."/>
            <person name="Deshpande S."/>
            <person name="Cheng J.F."/>
            <person name="Han C."/>
            <person name="Tapia R."/>
            <person name="Goodwin L.A."/>
            <person name="Pitluck S."/>
            <person name="Liolios K."/>
            <person name="Pagani I."/>
            <person name="Ivanova N."/>
            <person name="Mikhailova N."/>
            <person name="Pati A."/>
            <person name="Palaniappan K."/>
            <person name="Land M."/>
            <person name="Pan C."/>
            <person name="Rohde M."/>
            <person name="Pukall R."/>
            <person name="Goker M."/>
            <person name="Detter J.C."/>
            <person name="Woyke T."/>
            <person name="Bristow J."/>
            <person name="Eisen J.A."/>
            <person name="Markowitz V."/>
            <person name="Hugenholtz P."/>
            <person name="Kyrpides N.C."/>
            <person name="Klenk H.P."/>
            <person name="Mavromatis K."/>
        </authorList>
    </citation>
    <scope>NUCLEOTIDE SEQUENCE [LARGE SCALE GENOMIC DNA]</scope>
    <source>
        <strain evidence="4">ATCC 700253 / DSM 10332 / NAL</strain>
    </source>
</reference>
<reference evidence="4" key="1">
    <citation type="submission" date="2011-12" db="EMBL/GenBank/DDBJ databases">
        <title>The complete genome of chromosome of Sulfobacillus acidophilus DSM 10332.</title>
        <authorList>
            <person name="Lucas S."/>
            <person name="Han J."/>
            <person name="Lapidus A."/>
            <person name="Bruce D."/>
            <person name="Goodwin L."/>
            <person name="Pitluck S."/>
            <person name="Peters L."/>
            <person name="Kyrpides N."/>
            <person name="Mavromatis K."/>
            <person name="Ivanova N."/>
            <person name="Mikhailova N."/>
            <person name="Chertkov O."/>
            <person name="Saunders E."/>
            <person name="Detter J.C."/>
            <person name="Tapia R."/>
            <person name="Han C."/>
            <person name="Land M."/>
            <person name="Hauser L."/>
            <person name="Markowitz V."/>
            <person name="Cheng J.-F."/>
            <person name="Hugenholtz P."/>
            <person name="Woyke T."/>
            <person name="Wu D."/>
            <person name="Pukall R."/>
            <person name="Gehrich-Schroeter G."/>
            <person name="Schneider S."/>
            <person name="Klenk H.-P."/>
            <person name="Eisen J.A."/>
        </authorList>
    </citation>
    <scope>NUCLEOTIDE SEQUENCE [LARGE SCALE GENOMIC DNA]</scope>
    <source>
        <strain evidence="4">ATCC 700253 / DSM 10332 / NAL</strain>
    </source>
</reference>
<dbReference type="PATRIC" id="fig|679936.5.peg.1178"/>
<dbReference type="PANTHER" id="PTHR43022:SF1">
    <property type="entry name" value="PROTEIN SMF"/>
    <property type="match status" value="1"/>
</dbReference>
<dbReference type="AlphaFoldDB" id="G8TU26"/>
<dbReference type="Proteomes" id="UP000005439">
    <property type="component" value="Chromosome"/>
</dbReference>
<dbReference type="PANTHER" id="PTHR43022">
    <property type="entry name" value="PROTEIN SMF"/>
    <property type="match status" value="1"/>
</dbReference>
<sequence>MVWTGSVDGLRDRPWIAVIGPRSASPALQRIAFRLAARLVQQGKVVVSGLADGIDAAAHRGALSVPEGRTVAVVSTAPDEPIYPPGHVDLARQIVMQGGAIGHPFVQPATSWAHRKWRLIERDLVVAERVTGIYVVTEDDPIDDGSRWAVARAYELERPVVRIDASGRLWPHPAIVSAVWTAPRESCDREN</sequence>
<evidence type="ECO:0000313" key="4">
    <source>
        <dbReference type="Proteomes" id="UP000005439"/>
    </source>
</evidence>
<dbReference type="SUPFAM" id="SSF102405">
    <property type="entry name" value="MCP/YpsA-like"/>
    <property type="match status" value="1"/>
</dbReference>
<protein>
    <submittedName>
        <fullName evidence="3">SMF family protein</fullName>
    </submittedName>
</protein>
<evidence type="ECO:0000259" key="2">
    <source>
        <dbReference type="Pfam" id="PF02481"/>
    </source>
</evidence>
<dbReference type="GO" id="GO:0009294">
    <property type="term" value="P:DNA-mediated transformation"/>
    <property type="evidence" value="ECO:0007669"/>
    <property type="project" value="InterPro"/>
</dbReference>
<dbReference type="InterPro" id="IPR003488">
    <property type="entry name" value="DprA"/>
</dbReference>
<dbReference type="KEGG" id="sap:Sulac_1117"/>
<evidence type="ECO:0000256" key="1">
    <source>
        <dbReference type="ARBA" id="ARBA00006525"/>
    </source>
</evidence>
<keyword evidence="4" id="KW-1185">Reference proteome</keyword>
<organism evidence="3 4">
    <name type="scientific">Sulfobacillus acidophilus (strain ATCC 700253 / DSM 10332 / NAL)</name>
    <dbReference type="NCBI Taxonomy" id="679936"/>
    <lineage>
        <taxon>Bacteria</taxon>
        <taxon>Bacillati</taxon>
        <taxon>Bacillota</taxon>
        <taxon>Clostridia</taxon>
        <taxon>Eubacteriales</taxon>
        <taxon>Clostridiales Family XVII. Incertae Sedis</taxon>
        <taxon>Sulfobacillus</taxon>
    </lineage>
</organism>
<accession>G8TU26</accession>
<comment type="similarity">
    <text evidence="1">Belongs to the DprA/Smf family.</text>
</comment>
<feature type="domain" description="Smf/DprA SLOG" evidence="2">
    <location>
        <begin position="4"/>
        <end position="164"/>
    </location>
</feature>